<keyword evidence="4 5" id="KW-0472">Membrane</keyword>
<feature type="transmembrane region" description="Helical" evidence="5">
    <location>
        <begin position="77"/>
        <end position="100"/>
    </location>
</feature>
<evidence type="ECO:0000256" key="1">
    <source>
        <dbReference type="ARBA" id="ARBA00004141"/>
    </source>
</evidence>
<dbReference type="PANTHER" id="PTHR31465:SF17">
    <property type="entry name" value="DOMAIN PROTEIN, PUTATIVE (AFU_ORTHOLOGUE AFUA_5G09900)-RELATED"/>
    <property type="match status" value="1"/>
</dbReference>
<dbReference type="Proteomes" id="UP000254866">
    <property type="component" value="Unassembled WGS sequence"/>
</dbReference>
<keyword evidence="3 5" id="KW-1133">Transmembrane helix</keyword>
<keyword evidence="2 5" id="KW-0812">Transmembrane</keyword>
<organism evidence="6 7">
    <name type="scientific">Venustampulla echinocandica</name>
    <dbReference type="NCBI Taxonomy" id="2656787"/>
    <lineage>
        <taxon>Eukaryota</taxon>
        <taxon>Fungi</taxon>
        <taxon>Dikarya</taxon>
        <taxon>Ascomycota</taxon>
        <taxon>Pezizomycotina</taxon>
        <taxon>Leotiomycetes</taxon>
        <taxon>Helotiales</taxon>
        <taxon>Pleuroascaceae</taxon>
        <taxon>Venustampulla</taxon>
    </lineage>
</organism>
<dbReference type="AlphaFoldDB" id="A0A370U407"/>
<evidence type="ECO:0008006" key="8">
    <source>
        <dbReference type="Google" id="ProtNLM"/>
    </source>
</evidence>
<dbReference type="Pfam" id="PF04479">
    <property type="entry name" value="RTA1"/>
    <property type="match status" value="1"/>
</dbReference>
<name>A0A370U407_9HELO</name>
<comment type="subcellular location">
    <subcellularLocation>
        <location evidence="1">Membrane</location>
        <topology evidence="1">Multi-pass membrane protein</topology>
    </subcellularLocation>
</comment>
<feature type="transmembrane region" description="Helical" evidence="5">
    <location>
        <begin position="121"/>
        <end position="143"/>
    </location>
</feature>
<feature type="transmembrane region" description="Helical" evidence="5">
    <location>
        <begin position="196"/>
        <end position="216"/>
    </location>
</feature>
<evidence type="ECO:0000256" key="5">
    <source>
        <dbReference type="SAM" id="Phobius"/>
    </source>
</evidence>
<dbReference type="InterPro" id="IPR007568">
    <property type="entry name" value="RTA1"/>
</dbReference>
<accession>A0A370U407</accession>
<feature type="transmembrane region" description="Helical" evidence="5">
    <location>
        <begin position="236"/>
        <end position="254"/>
    </location>
</feature>
<dbReference type="EMBL" id="NPIC01000001">
    <property type="protein sequence ID" value="RDL42502.1"/>
    <property type="molecule type" value="Genomic_DNA"/>
</dbReference>
<evidence type="ECO:0000256" key="3">
    <source>
        <dbReference type="ARBA" id="ARBA00022989"/>
    </source>
</evidence>
<keyword evidence="7" id="KW-1185">Reference proteome</keyword>
<comment type="caution">
    <text evidence="6">The sequence shown here is derived from an EMBL/GenBank/DDBJ whole genome shotgun (WGS) entry which is preliminary data.</text>
</comment>
<dbReference type="PANTHER" id="PTHR31465">
    <property type="entry name" value="PROTEIN RTA1-RELATED"/>
    <property type="match status" value="1"/>
</dbReference>
<reference evidence="6 7" key="1">
    <citation type="journal article" date="2018" name="IMA Fungus">
        <title>IMA Genome-F 9: Draft genome sequence of Annulohypoxylon stygium, Aspergillus mulundensis, Berkeleyomyces basicola (syn. Thielaviopsis basicola), Ceratocystis smalleyi, two Cercospora beticola strains, Coleophoma cylindrospora, Fusarium fracticaudum, Phialophora cf. hyalina, and Morchella septimelata.</title>
        <authorList>
            <person name="Wingfield B.D."/>
            <person name="Bills G.F."/>
            <person name="Dong Y."/>
            <person name="Huang W."/>
            <person name="Nel W.J."/>
            <person name="Swalarsk-Parry B.S."/>
            <person name="Vaghefi N."/>
            <person name="Wilken P.M."/>
            <person name="An Z."/>
            <person name="de Beer Z.W."/>
            <person name="De Vos L."/>
            <person name="Chen L."/>
            <person name="Duong T.A."/>
            <person name="Gao Y."/>
            <person name="Hammerbacher A."/>
            <person name="Kikkert J.R."/>
            <person name="Li Y."/>
            <person name="Li H."/>
            <person name="Li K."/>
            <person name="Li Q."/>
            <person name="Liu X."/>
            <person name="Ma X."/>
            <person name="Naidoo K."/>
            <person name="Pethybridge S.J."/>
            <person name="Sun J."/>
            <person name="Steenkamp E.T."/>
            <person name="van der Nest M.A."/>
            <person name="van Wyk S."/>
            <person name="Wingfield M.J."/>
            <person name="Xiong C."/>
            <person name="Yue Q."/>
            <person name="Zhang X."/>
        </authorList>
    </citation>
    <scope>NUCLEOTIDE SEQUENCE [LARGE SCALE GENOMIC DNA]</scope>
    <source>
        <strain evidence="6 7">BP 5553</strain>
    </source>
</reference>
<dbReference type="GeneID" id="43595330"/>
<gene>
    <name evidence="6" type="ORF">BP5553_02481</name>
</gene>
<dbReference type="GO" id="GO:0016020">
    <property type="term" value="C:membrane"/>
    <property type="evidence" value="ECO:0007669"/>
    <property type="project" value="UniProtKB-SubCell"/>
</dbReference>
<protein>
    <recommendedName>
        <fullName evidence="8">RTA1-domain-containing protein</fullName>
    </recommendedName>
</protein>
<evidence type="ECO:0000256" key="4">
    <source>
        <dbReference type="ARBA" id="ARBA00023136"/>
    </source>
</evidence>
<evidence type="ECO:0000313" key="6">
    <source>
        <dbReference type="EMBL" id="RDL42502.1"/>
    </source>
</evidence>
<feature type="transmembrane region" description="Helical" evidence="5">
    <location>
        <begin position="23"/>
        <end position="41"/>
    </location>
</feature>
<feature type="transmembrane region" description="Helical" evidence="5">
    <location>
        <begin position="155"/>
        <end position="176"/>
    </location>
</feature>
<dbReference type="RefSeq" id="XP_031875158.1">
    <property type="nucleotide sequence ID" value="XM_032011104.1"/>
</dbReference>
<evidence type="ECO:0000256" key="2">
    <source>
        <dbReference type="ARBA" id="ARBA00022692"/>
    </source>
</evidence>
<dbReference type="OrthoDB" id="3358017at2759"/>
<dbReference type="STRING" id="2656787.A0A370U407"/>
<proteinExistence type="predicted"/>
<evidence type="ECO:0000313" key="7">
    <source>
        <dbReference type="Proteomes" id="UP000254866"/>
    </source>
</evidence>
<sequence>MSNSTTPGEVDHNLYGYDPSKTAAYAFVALFVVSGFLHLIFIFTLRAAFFIPLILGSAMEAGGYYCRAWSTANTHNILPFVIQGLLILAAPPLLAATIYMTFGRIVRNLKGEVYSLISPKWLTAIFVLADVICLATQLAGSVLRASDDAATNKRGSGIVLGGLILQVVIFCLFAILASNFHIRFGRIENGHIALPWVKHMVVLYTMSLVFIIRNLVRILEFTQGDDGYLVTHESMLYVFDGAFMLFVVVLLLFVHPGGLFKAARHAMLMTVLGLSNEMAPISASKR</sequence>